<dbReference type="GO" id="GO:0036503">
    <property type="term" value="P:ERAD pathway"/>
    <property type="evidence" value="ECO:0007669"/>
    <property type="project" value="TreeGrafter"/>
</dbReference>
<dbReference type="GO" id="GO:0061630">
    <property type="term" value="F:ubiquitin protein ligase activity"/>
    <property type="evidence" value="ECO:0007669"/>
    <property type="project" value="TreeGrafter"/>
</dbReference>
<keyword evidence="5" id="KW-0862">Zinc</keyword>
<feature type="transmembrane region" description="Helical" evidence="9">
    <location>
        <begin position="485"/>
        <end position="507"/>
    </location>
</feature>
<dbReference type="InterPro" id="IPR050731">
    <property type="entry name" value="HRD1_E3_ubiq-ligases"/>
</dbReference>
<dbReference type="Pfam" id="PF13639">
    <property type="entry name" value="zf-RING_2"/>
    <property type="match status" value="1"/>
</dbReference>
<dbReference type="AlphaFoldDB" id="A0AAV0XJA9"/>
<reference evidence="11 12" key="1">
    <citation type="submission" date="2023-01" db="EMBL/GenBank/DDBJ databases">
        <authorList>
            <person name="Whitehead M."/>
        </authorList>
    </citation>
    <scope>NUCLEOTIDE SEQUENCE [LARGE SCALE GENOMIC DNA]</scope>
</reference>
<evidence type="ECO:0000256" key="8">
    <source>
        <dbReference type="PROSITE-ProRule" id="PRU00175"/>
    </source>
</evidence>
<dbReference type="InterPro" id="IPR013083">
    <property type="entry name" value="Znf_RING/FYVE/PHD"/>
</dbReference>
<keyword evidence="7 9" id="KW-0472">Membrane</keyword>
<dbReference type="InterPro" id="IPR025754">
    <property type="entry name" value="TRC8_N_dom"/>
</dbReference>
<dbReference type="SUPFAM" id="SSF57850">
    <property type="entry name" value="RING/U-box"/>
    <property type="match status" value="1"/>
</dbReference>
<comment type="subcellular location">
    <subcellularLocation>
        <location evidence="1">Membrane</location>
        <topology evidence="1">Multi-pass membrane protein</topology>
    </subcellularLocation>
</comment>
<evidence type="ECO:0000256" key="6">
    <source>
        <dbReference type="ARBA" id="ARBA00022989"/>
    </source>
</evidence>
<evidence type="ECO:0000313" key="11">
    <source>
        <dbReference type="EMBL" id="CAI6367587.1"/>
    </source>
</evidence>
<feature type="transmembrane region" description="Helical" evidence="9">
    <location>
        <begin position="438"/>
        <end position="465"/>
    </location>
</feature>
<evidence type="ECO:0000256" key="7">
    <source>
        <dbReference type="ARBA" id="ARBA00023136"/>
    </source>
</evidence>
<dbReference type="Gene3D" id="3.30.40.10">
    <property type="entry name" value="Zinc/RING finger domain, C3HC4 (zinc finger)"/>
    <property type="match status" value="1"/>
</dbReference>
<gene>
    <name evidence="11" type="ORF">MEUPH1_LOCUS22047</name>
</gene>
<dbReference type="GO" id="GO:0043161">
    <property type="term" value="P:proteasome-mediated ubiquitin-dependent protein catabolic process"/>
    <property type="evidence" value="ECO:0007669"/>
    <property type="project" value="TreeGrafter"/>
</dbReference>
<feature type="transmembrane region" description="Helical" evidence="9">
    <location>
        <begin position="211"/>
        <end position="233"/>
    </location>
</feature>
<keyword evidence="2 9" id="KW-0812">Transmembrane</keyword>
<feature type="transmembrane region" description="Helical" evidence="9">
    <location>
        <begin position="179"/>
        <end position="199"/>
    </location>
</feature>
<organism evidence="11 12">
    <name type="scientific">Macrosiphum euphorbiae</name>
    <name type="common">potato aphid</name>
    <dbReference type="NCBI Taxonomy" id="13131"/>
    <lineage>
        <taxon>Eukaryota</taxon>
        <taxon>Metazoa</taxon>
        <taxon>Ecdysozoa</taxon>
        <taxon>Arthropoda</taxon>
        <taxon>Hexapoda</taxon>
        <taxon>Insecta</taxon>
        <taxon>Pterygota</taxon>
        <taxon>Neoptera</taxon>
        <taxon>Paraneoptera</taxon>
        <taxon>Hemiptera</taxon>
        <taxon>Sternorrhyncha</taxon>
        <taxon>Aphidomorpha</taxon>
        <taxon>Aphidoidea</taxon>
        <taxon>Aphididae</taxon>
        <taxon>Macrosiphini</taxon>
        <taxon>Macrosiphum</taxon>
    </lineage>
</organism>
<feature type="transmembrane region" description="Helical" evidence="9">
    <location>
        <begin position="408"/>
        <end position="426"/>
    </location>
</feature>
<evidence type="ECO:0000256" key="1">
    <source>
        <dbReference type="ARBA" id="ARBA00004141"/>
    </source>
</evidence>
<dbReference type="SMART" id="SM00184">
    <property type="entry name" value="RING"/>
    <property type="match status" value="1"/>
</dbReference>
<feature type="transmembrane region" description="Helical" evidence="9">
    <location>
        <begin position="56"/>
        <end position="79"/>
    </location>
</feature>
<dbReference type="PANTHER" id="PTHR22763">
    <property type="entry name" value="RING ZINC FINGER PROTEIN"/>
    <property type="match status" value="1"/>
</dbReference>
<feature type="transmembrane region" description="Helical" evidence="9">
    <location>
        <begin position="146"/>
        <end position="167"/>
    </location>
</feature>
<dbReference type="Proteomes" id="UP001160148">
    <property type="component" value="Unassembled WGS sequence"/>
</dbReference>
<dbReference type="Pfam" id="PF13705">
    <property type="entry name" value="TRC8_N"/>
    <property type="match status" value="1"/>
</dbReference>
<dbReference type="GO" id="GO:0008270">
    <property type="term" value="F:zinc ion binding"/>
    <property type="evidence" value="ECO:0007669"/>
    <property type="project" value="UniProtKB-KW"/>
</dbReference>
<evidence type="ECO:0000256" key="5">
    <source>
        <dbReference type="ARBA" id="ARBA00022833"/>
    </source>
</evidence>
<keyword evidence="4 8" id="KW-0863">Zinc-finger</keyword>
<proteinExistence type="predicted"/>
<evidence type="ECO:0000256" key="9">
    <source>
        <dbReference type="SAM" id="Phobius"/>
    </source>
</evidence>
<feature type="domain" description="RING-type" evidence="10">
    <location>
        <begin position="566"/>
        <end position="603"/>
    </location>
</feature>
<keyword evidence="3" id="KW-0479">Metal-binding</keyword>
<dbReference type="GO" id="GO:0036513">
    <property type="term" value="C:Derlin-1 retrotranslocation complex"/>
    <property type="evidence" value="ECO:0007669"/>
    <property type="project" value="TreeGrafter"/>
</dbReference>
<evidence type="ECO:0000256" key="2">
    <source>
        <dbReference type="ARBA" id="ARBA00022692"/>
    </source>
</evidence>
<dbReference type="PANTHER" id="PTHR22763:SF163">
    <property type="entry name" value="E3 UBIQUITIN-PROTEIN LIGASE RNF139"/>
    <property type="match status" value="1"/>
</dbReference>
<evidence type="ECO:0000313" key="12">
    <source>
        <dbReference type="Proteomes" id="UP001160148"/>
    </source>
</evidence>
<evidence type="ECO:0000259" key="10">
    <source>
        <dbReference type="PROSITE" id="PS50089"/>
    </source>
</evidence>
<dbReference type="InterPro" id="IPR001841">
    <property type="entry name" value="Znf_RING"/>
</dbReference>
<dbReference type="PROSITE" id="PS50089">
    <property type="entry name" value="ZF_RING_2"/>
    <property type="match status" value="1"/>
</dbReference>
<dbReference type="EMBL" id="CARXXK010000005">
    <property type="protein sequence ID" value="CAI6367587.1"/>
    <property type="molecule type" value="Genomic_DNA"/>
</dbReference>
<keyword evidence="12" id="KW-1185">Reference proteome</keyword>
<evidence type="ECO:0000256" key="4">
    <source>
        <dbReference type="ARBA" id="ARBA00022771"/>
    </source>
</evidence>
<name>A0AAV0XJA9_9HEMI</name>
<accession>A0AAV0XJA9</accession>
<sequence>MSFHNWLRIIPIIIMNELFKNSFGSPDAVFPANNDFINSTLSKIDIGESTQYYKGIFLSFIKIIVSCLIFCSFSSLFVLPVKYLSMVYSHLFSVCIVLLSNSANIETLKVVYGKYENLETNLFDKDIPWDLFEFLNLLKELQVKHFLYLLFRNVILQCFLSLLFYFLQNFTTNQKIHKAFSFIFAIPALTIAFLPDTWIHGFLNTVTVLSTLLPLFMILKTLWLDLFTITNLIRKKYSRIRATINIFRINNLFVNAVEVLEMEWDRLDISCVLQMFFAIRVIEQILYLLIDEKIHDETFFEVLKNVFIKGCDTFTSVLGMTSILSYICHYIAKFFQWMLLKKDVVDKRIGTVSAILLYILALQTGPIGLEEDIITLNDCLFCAVQLHYIYHVTNPLLLDLSVSQNPSIIKHIAPLLLCGLFIYFPISKYLWSDYSVTWLLAFSFFHIKMFIKSLESLAVYSLFIYDARQTTFWRKLDDYVYYIKLFGNTVEYYFGIFLFLYGVYIMAFGSGGAVYTSMMVIHAYFNIWCDARDEWRVFIKRHTAVKKIESLPAATRVQLSNFEGACAICYRNMGSAKITKCNHYFHGVCLRKWLYFKDGCPLCVDNIFKTKKSKVKNRKNRKTEKQKHMKIT</sequence>
<evidence type="ECO:0000256" key="3">
    <source>
        <dbReference type="ARBA" id="ARBA00022723"/>
    </source>
</evidence>
<comment type="caution">
    <text evidence="11">The sequence shown here is derived from an EMBL/GenBank/DDBJ whole genome shotgun (WGS) entry which is preliminary data.</text>
</comment>
<keyword evidence="6 9" id="KW-1133">Transmembrane helix</keyword>
<protein>
    <recommendedName>
        <fullName evidence="10">RING-type domain-containing protein</fullName>
    </recommendedName>
</protein>
<feature type="transmembrane region" description="Helical" evidence="9">
    <location>
        <begin position="513"/>
        <end position="531"/>
    </location>
</feature>